<feature type="transmembrane region" description="Helical" evidence="1">
    <location>
        <begin position="44"/>
        <end position="66"/>
    </location>
</feature>
<proteinExistence type="predicted"/>
<keyword evidence="1" id="KW-0472">Membrane</keyword>
<sequence length="229" mass="26040">MSNLFIHFQTNNTVNIFAPMQRSSTLDQMKSAINRFSDIITSHLLLIAVIICCIISVIMTISILISRKLRMHYRIYIFSLVLAFLSWTVLVSIFCYQIGPIYSLISLVLTLLAGGTAIFLGFRSREFSAKGYILFYALPMVLFVIGIIFLILFQKYGSPFDILCGLFLGVGTSLIIYLSTVWLKYSPDETIHSVVFTVFLEFIESVGLFMIFAMLFWLKVELSPTSELE</sequence>
<organism evidence="2 3">
    <name type="scientific">Trichobilharzia regenti</name>
    <name type="common">Nasal bird schistosome</name>
    <dbReference type="NCBI Taxonomy" id="157069"/>
    <lineage>
        <taxon>Eukaryota</taxon>
        <taxon>Metazoa</taxon>
        <taxon>Spiralia</taxon>
        <taxon>Lophotrochozoa</taxon>
        <taxon>Platyhelminthes</taxon>
        <taxon>Trematoda</taxon>
        <taxon>Digenea</taxon>
        <taxon>Strigeidida</taxon>
        <taxon>Schistosomatoidea</taxon>
        <taxon>Schistosomatidae</taxon>
        <taxon>Trichobilharzia</taxon>
    </lineage>
</organism>
<keyword evidence="2" id="KW-1185">Reference proteome</keyword>
<feature type="transmembrane region" description="Helical" evidence="1">
    <location>
        <begin position="134"/>
        <end position="154"/>
    </location>
</feature>
<reference evidence="3" key="2">
    <citation type="submission" date="2023-11" db="UniProtKB">
        <authorList>
            <consortium name="WormBaseParasite"/>
        </authorList>
    </citation>
    <scope>IDENTIFICATION</scope>
</reference>
<evidence type="ECO:0000313" key="2">
    <source>
        <dbReference type="Proteomes" id="UP000050795"/>
    </source>
</evidence>
<dbReference type="WBParaSite" id="TREG1_67510.4">
    <property type="protein sequence ID" value="TREG1_67510.4"/>
    <property type="gene ID" value="TREG1_67510"/>
</dbReference>
<keyword evidence="1" id="KW-0812">Transmembrane</keyword>
<protein>
    <submittedName>
        <fullName evidence="3">Uncharacterized protein</fullName>
    </submittedName>
</protein>
<name>A0AA85K1M1_TRIRE</name>
<dbReference type="Proteomes" id="UP000050795">
    <property type="component" value="Unassembled WGS sequence"/>
</dbReference>
<feature type="transmembrane region" description="Helical" evidence="1">
    <location>
        <begin position="100"/>
        <end position="122"/>
    </location>
</feature>
<evidence type="ECO:0000256" key="1">
    <source>
        <dbReference type="SAM" id="Phobius"/>
    </source>
</evidence>
<dbReference type="AlphaFoldDB" id="A0AA85K1M1"/>
<feature type="transmembrane region" description="Helical" evidence="1">
    <location>
        <begin position="160"/>
        <end position="183"/>
    </location>
</feature>
<evidence type="ECO:0000313" key="3">
    <source>
        <dbReference type="WBParaSite" id="TREG1_67510.4"/>
    </source>
</evidence>
<keyword evidence="1" id="KW-1133">Transmembrane helix</keyword>
<reference evidence="2" key="1">
    <citation type="submission" date="2022-06" db="EMBL/GenBank/DDBJ databases">
        <authorList>
            <person name="Berger JAMES D."/>
            <person name="Berger JAMES D."/>
        </authorList>
    </citation>
    <scope>NUCLEOTIDE SEQUENCE [LARGE SCALE GENOMIC DNA]</scope>
</reference>
<accession>A0AA85K1M1</accession>
<feature type="transmembrane region" description="Helical" evidence="1">
    <location>
        <begin position="73"/>
        <end position="94"/>
    </location>
</feature>
<feature type="transmembrane region" description="Helical" evidence="1">
    <location>
        <begin position="195"/>
        <end position="218"/>
    </location>
</feature>